<keyword evidence="1" id="KW-1133">Transmembrane helix</keyword>
<reference evidence="3" key="1">
    <citation type="journal article" date="2019" name="Int. J. Syst. Evol. Microbiol.">
        <title>The Global Catalogue of Microorganisms (GCM) 10K type strain sequencing project: providing services to taxonomists for standard genome sequencing and annotation.</title>
        <authorList>
            <consortium name="The Broad Institute Genomics Platform"/>
            <consortium name="The Broad Institute Genome Sequencing Center for Infectious Disease"/>
            <person name="Wu L."/>
            <person name="Ma J."/>
        </authorList>
    </citation>
    <scope>NUCLEOTIDE SEQUENCE [LARGE SCALE GENOMIC DNA]</scope>
    <source>
        <strain evidence="3">CECT 8551</strain>
    </source>
</reference>
<name>A0ABV8EK32_9BACT</name>
<keyword evidence="1" id="KW-0472">Membrane</keyword>
<feature type="transmembrane region" description="Helical" evidence="1">
    <location>
        <begin position="6"/>
        <end position="24"/>
    </location>
</feature>
<dbReference type="Proteomes" id="UP001595766">
    <property type="component" value="Unassembled WGS sequence"/>
</dbReference>
<evidence type="ECO:0000313" key="2">
    <source>
        <dbReference type="EMBL" id="MFC3976389.1"/>
    </source>
</evidence>
<dbReference type="EMBL" id="JBHSAV010000025">
    <property type="protein sequence ID" value="MFC3976389.1"/>
    <property type="molecule type" value="Genomic_DNA"/>
</dbReference>
<sequence>MIFILTFIASILFIVTYPGILNYFGSQKWNKKYRYLHEIEQVEGYKIIRLTDKRLEEFLESYFYSQEENDTFLNATGVYRSDLRSEVLYHATKGTFWIKILDEVDDMEYPVDQTSEDAYTSMKKTVYEWIEFDYLGGIISKDSINFNLQESEFQIIKPPYPFFDIRDLSPDLYLKHFAKEKFIWSWFLPNFNPTGYGPPKWIGKAYLTIELEKGALTYKKNANDYGDNNFKFEISYYKIPRELTGGKEVVLVNQGEGFARNNKESQGFYVIVEK</sequence>
<evidence type="ECO:0000313" key="3">
    <source>
        <dbReference type="Proteomes" id="UP001595766"/>
    </source>
</evidence>
<comment type="caution">
    <text evidence="2">The sequence shown here is derived from an EMBL/GenBank/DDBJ whole genome shotgun (WGS) entry which is preliminary data.</text>
</comment>
<dbReference type="RefSeq" id="WP_241296815.1">
    <property type="nucleotide sequence ID" value="NZ_JAKZGR010000016.1"/>
</dbReference>
<proteinExistence type="predicted"/>
<evidence type="ECO:0000256" key="1">
    <source>
        <dbReference type="SAM" id="Phobius"/>
    </source>
</evidence>
<organism evidence="2 3">
    <name type="scientific">Belliella kenyensis</name>
    <dbReference type="NCBI Taxonomy" id="1472724"/>
    <lineage>
        <taxon>Bacteria</taxon>
        <taxon>Pseudomonadati</taxon>
        <taxon>Bacteroidota</taxon>
        <taxon>Cytophagia</taxon>
        <taxon>Cytophagales</taxon>
        <taxon>Cyclobacteriaceae</taxon>
        <taxon>Belliella</taxon>
    </lineage>
</organism>
<keyword evidence="3" id="KW-1185">Reference proteome</keyword>
<keyword evidence="1" id="KW-0812">Transmembrane</keyword>
<gene>
    <name evidence="2" type="ORF">ACFOUP_08375</name>
</gene>
<accession>A0ABV8EK32</accession>
<protein>
    <submittedName>
        <fullName evidence="2">Uncharacterized protein</fullName>
    </submittedName>
</protein>